<gene>
    <name evidence="1" type="ORF">FHR83_008757</name>
</gene>
<protein>
    <recommendedName>
        <fullName evidence="3">Tetratricopeptide repeat-containing protein</fullName>
    </recommendedName>
</protein>
<name>A0A7W5ASG2_9ACTN</name>
<dbReference type="InterPro" id="IPR011990">
    <property type="entry name" value="TPR-like_helical_dom_sf"/>
</dbReference>
<evidence type="ECO:0000313" key="1">
    <source>
        <dbReference type="EMBL" id="MBB3101029.1"/>
    </source>
</evidence>
<sequence>MRLHYDLGRDDDLVPVAGADGGLHELHHVVHDLRVTDPIGFASLVRPDLVRQIGEEVWRGHELPIVERSGSAYFSAVHVRVRGVHDVVAELLTAVRARITAFHEYGDAAAVLSQTAADQAEELVRAAGPATLPVEVAAAAGWLYWCRFEADPDGGQAALRRAADLFVPVGQADPLLLPAQLREPLIEEYKRQARAILEPAITSGDVTGLPYATDLLYRIVQATVPEDPQRAAALSDLSVAAQLRYADNSDLTELDDAVAFGRAAVATLARADFLTNLSSARLSQYRACGDVAALTEAINLAEAATRAAPTSATIHRALVQAVRACFDRTGLPADLDRIVNAARTGVVEANPAPAGSQELRLALAQALWERYRRAEALADLDEVVATCRGALGATPAPDERVAWLSMLGQSLGVRYGRTWERRNLDEAVTVGRQAAREADPDARVSHLLHLASVLDERLTLAWSADDETEQLLSLRAATESGPGHKDYARALQHLGGALVGRFQRLGQKADLDEAISHTRAAVAASGADAETRRKALSNLAVSLEIRRGPGDVDEAVTTARAAVAVPGDSTSSTELANLGKVLVARFLTLGDPVDLEEAISVTRSAVRVSTDPVGRARGLNNLCGMLTRRFTTTRRIADLDEAIEAGRASVEAAPPRWPERSRYQTTLDLALRLRATVRDG</sequence>
<keyword evidence="2" id="KW-1185">Reference proteome</keyword>
<evidence type="ECO:0000313" key="2">
    <source>
        <dbReference type="Proteomes" id="UP000590749"/>
    </source>
</evidence>
<proteinExistence type="predicted"/>
<dbReference type="Proteomes" id="UP000590749">
    <property type="component" value="Unassembled WGS sequence"/>
</dbReference>
<dbReference type="EMBL" id="JACHXF010000032">
    <property type="protein sequence ID" value="MBB3101029.1"/>
    <property type="molecule type" value="Genomic_DNA"/>
</dbReference>
<dbReference type="AlphaFoldDB" id="A0A7W5ASG2"/>
<comment type="caution">
    <text evidence="1">The sequence shown here is derived from an EMBL/GenBank/DDBJ whole genome shotgun (WGS) entry which is preliminary data.</text>
</comment>
<organism evidence="1 2">
    <name type="scientific">Actinoplanes campanulatus</name>
    <dbReference type="NCBI Taxonomy" id="113559"/>
    <lineage>
        <taxon>Bacteria</taxon>
        <taxon>Bacillati</taxon>
        <taxon>Actinomycetota</taxon>
        <taxon>Actinomycetes</taxon>
        <taxon>Micromonosporales</taxon>
        <taxon>Micromonosporaceae</taxon>
        <taxon>Actinoplanes</taxon>
    </lineage>
</organism>
<evidence type="ECO:0008006" key="3">
    <source>
        <dbReference type="Google" id="ProtNLM"/>
    </source>
</evidence>
<reference evidence="1 2" key="1">
    <citation type="submission" date="2020-08" db="EMBL/GenBank/DDBJ databases">
        <title>Genomic Encyclopedia of Type Strains, Phase III (KMG-III): the genomes of soil and plant-associated and newly described type strains.</title>
        <authorList>
            <person name="Whitman W."/>
        </authorList>
    </citation>
    <scope>NUCLEOTIDE SEQUENCE [LARGE SCALE GENOMIC DNA]</scope>
    <source>
        <strain evidence="1 2">CECT 3287</strain>
    </source>
</reference>
<dbReference type="RefSeq" id="WP_183227221.1">
    <property type="nucleotide sequence ID" value="NZ_BMPW01000037.1"/>
</dbReference>
<accession>A0A7W5ASG2</accession>
<dbReference type="Gene3D" id="1.25.40.10">
    <property type="entry name" value="Tetratricopeptide repeat domain"/>
    <property type="match status" value="1"/>
</dbReference>